<dbReference type="PANTHER" id="PTHR32305:SF15">
    <property type="entry name" value="PROTEIN RHSA-RELATED"/>
    <property type="match status" value="1"/>
</dbReference>
<proteinExistence type="predicted"/>
<dbReference type="InterPro" id="IPR022385">
    <property type="entry name" value="Rhs_assc_core"/>
</dbReference>
<keyword evidence="6" id="KW-1185">Reference proteome</keyword>
<feature type="region of interest" description="Disordered" evidence="2">
    <location>
        <begin position="452"/>
        <end position="475"/>
    </location>
</feature>
<dbReference type="PROSITE" id="PS51155">
    <property type="entry name" value="CHIT_BIND_RR_2"/>
    <property type="match status" value="1"/>
</dbReference>
<dbReference type="InterPro" id="IPR006530">
    <property type="entry name" value="YD"/>
</dbReference>
<feature type="region of interest" description="Disordered" evidence="2">
    <location>
        <begin position="749"/>
        <end position="846"/>
    </location>
</feature>
<sequence>MSSHSLPRRGLLRRVAPLAISALVMTVPVAAHATDTANVSTEQTGTTGLSLPDSVWTPSEKVDRTPNGGPAPAESWDPPGNAARQAPSRAAVETAAEAVTCEPGQATGILPQYPLERFQISDRVELAVNTFNGNLVATSRDLTIRGTGQNLSLNHVYNSQLPGAGSYGQGRSINAGGDIGLTFDGSDVVLHGASGYCATFTADGSGGYTPAPGVDAELDQLADGSYELSWNGSGEVWAFSAEGWLNSRTSRNGNTTTYHYTDNGNLSSITDSQDRVTNFEHDGAGRITRITDPTGTTAGTYTYNDAGQMTTFTERGGNRYLFNYTEAGNLLRLTLPDYSQYQFRYNAADQLTQVRAPNGSTRAITRFAYGDHETTVTDPNGHESVYTYDQQGRRITAVDPLGHQQSSTWTASSDVATTTDGLDNSTTAEYDRLNNLIGTKLPTGANTSVGYTSSAHPHLPTTVTDAQGNTTTRSYDQAGNLTEVRSQQLDTTLRSYTYNPDGTVATDTNGNGATTGYAYDDAGNLITITPPGPLGETSYTYDALSRVTSVTDGNGTTIEYSYDKLDRIVAISHDGTVLQTMSYDGVGNLANRETATASTEYRYRRAGQIIWAERDAGGDKETVRYDYDPTGNLTELVDPNGTTTYGYDAANRTVSMTDPAGQTTEFGYDAADRRTRTTFPGAGTRTSSYDAAGRQTGITVSNTAGDELFTADYSYTTPRGSDSTLLQSRTIDGHGDTYTYDPLNRITSSGSGNGSYSYDTASNITSDPSGTDYSSNAADQLTQQGDTSYSYDDAGNLTSSTYPGSSRNYSPTDQLTSAQLPTGSIDNTSYDTVNQTQPRSITETTDGRTVTHTFTHTALGITSITDNGQRTGYHRDPNGTLITEVGPDGTRQNAITDQRGTILALLGNDGTITGSYDYDTYGETTATGQAAKQNPFRYTGAYQLDTGDYLLGHRTYDTTTKRFTQPDPSRQENNRYAYAKCNPTNNTDPTGLSAASTASTIASAALGCVTGAIAAYQQFGTAATLLALSTAGTGATVATVGIAAFGCLSGGFTSVYSGVTVP</sequence>
<feature type="domain" description="Teneurin-like YD-shell" evidence="4">
    <location>
        <begin position="536"/>
        <end position="678"/>
    </location>
</feature>
<organism evidence="5 6">
    <name type="scientific">Actinopolyspora mzabensis</name>
    <dbReference type="NCBI Taxonomy" id="995066"/>
    <lineage>
        <taxon>Bacteria</taxon>
        <taxon>Bacillati</taxon>
        <taxon>Actinomycetota</taxon>
        <taxon>Actinomycetes</taxon>
        <taxon>Actinopolysporales</taxon>
        <taxon>Actinopolysporaceae</taxon>
        <taxon>Actinopolyspora</taxon>
    </lineage>
</organism>
<dbReference type="PANTHER" id="PTHR32305">
    <property type="match status" value="1"/>
</dbReference>
<dbReference type="PROSITE" id="PS51318">
    <property type="entry name" value="TAT"/>
    <property type="match status" value="1"/>
</dbReference>
<evidence type="ECO:0000256" key="1">
    <source>
        <dbReference type="ARBA" id="ARBA00022737"/>
    </source>
</evidence>
<feature type="domain" description="Teneurin-like YD-shell" evidence="4">
    <location>
        <begin position="736"/>
        <end position="971"/>
    </location>
</feature>
<keyword evidence="3" id="KW-0732">Signal</keyword>
<name>A0A1G8WFF2_ACTMZ</name>
<feature type="compositionally biased region" description="Polar residues" evidence="2">
    <location>
        <begin position="403"/>
        <end position="423"/>
    </location>
</feature>
<evidence type="ECO:0000259" key="4">
    <source>
        <dbReference type="Pfam" id="PF25023"/>
    </source>
</evidence>
<evidence type="ECO:0000256" key="2">
    <source>
        <dbReference type="SAM" id="MobiDB-lite"/>
    </source>
</evidence>
<dbReference type="Gene3D" id="2.180.10.10">
    <property type="entry name" value="RHS repeat-associated core"/>
    <property type="match status" value="2"/>
</dbReference>
<accession>A0A1G8WFF2</accession>
<dbReference type="InterPro" id="IPR031325">
    <property type="entry name" value="RHS_repeat"/>
</dbReference>
<keyword evidence="1" id="KW-0677">Repeat</keyword>
<dbReference type="EMBL" id="FNFM01000002">
    <property type="protein sequence ID" value="SDJ77089.1"/>
    <property type="molecule type" value="Genomic_DNA"/>
</dbReference>
<dbReference type="InterPro" id="IPR056823">
    <property type="entry name" value="TEN-like_YD-shell"/>
</dbReference>
<evidence type="ECO:0000313" key="6">
    <source>
        <dbReference type="Proteomes" id="UP000199213"/>
    </source>
</evidence>
<evidence type="ECO:0000313" key="5">
    <source>
        <dbReference type="EMBL" id="SDJ77089.1"/>
    </source>
</evidence>
<dbReference type="InterPro" id="IPR050708">
    <property type="entry name" value="T6SS_VgrG/RHS"/>
</dbReference>
<feature type="compositionally biased region" description="Polar residues" evidence="2">
    <location>
        <begin position="38"/>
        <end position="49"/>
    </location>
</feature>
<dbReference type="InterPro" id="IPR006311">
    <property type="entry name" value="TAT_signal"/>
</dbReference>
<reference evidence="6" key="1">
    <citation type="submission" date="2016-10" db="EMBL/GenBank/DDBJ databases">
        <authorList>
            <person name="Varghese N."/>
            <person name="Submissions S."/>
        </authorList>
    </citation>
    <scope>NUCLEOTIDE SEQUENCE [LARGE SCALE GENOMIC DNA]</scope>
    <source>
        <strain evidence="6">DSM 45460</strain>
    </source>
</reference>
<dbReference type="InterPro" id="IPR000618">
    <property type="entry name" value="Insect_cuticle"/>
</dbReference>
<feature type="signal peptide" evidence="3">
    <location>
        <begin position="1"/>
        <end position="33"/>
    </location>
</feature>
<dbReference type="Pfam" id="PF05593">
    <property type="entry name" value="RHS_repeat"/>
    <property type="match status" value="2"/>
</dbReference>
<feature type="compositionally biased region" description="Low complexity" evidence="2">
    <location>
        <begin position="749"/>
        <end position="758"/>
    </location>
</feature>
<feature type="compositionally biased region" description="Polar residues" evidence="2">
    <location>
        <begin position="759"/>
        <end position="846"/>
    </location>
</feature>
<dbReference type="NCBIfam" id="TIGR01643">
    <property type="entry name" value="YD_repeat_2x"/>
    <property type="match status" value="8"/>
</dbReference>
<dbReference type="NCBIfam" id="TIGR03696">
    <property type="entry name" value="Rhs_assc_core"/>
    <property type="match status" value="1"/>
</dbReference>
<feature type="region of interest" description="Disordered" evidence="2">
    <location>
        <begin position="402"/>
        <end position="423"/>
    </location>
</feature>
<feature type="domain" description="Teneurin-like YD-shell" evidence="4">
    <location>
        <begin position="276"/>
        <end position="398"/>
    </location>
</feature>
<dbReference type="AlphaFoldDB" id="A0A1G8WFF2"/>
<feature type="region of interest" description="Disordered" evidence="2">
    <location>
        <begin position="38"/>
        <end position="86"/>
    </location>
</feature>
<dbReference type="Pfam" id="PF25023">
    <property type="entry name" value="TEN_YD-shell"/>
    <property type="match status" value="3"/>
</dbReference>
<dbReference type="Proteomes" id="UP000199213">
    <property type="component" value="Unassembled WGS sequence"/>
</dbReference>
<feature type="chain" id="PRO_5011747260" evidence="3">
    <location>
        <begin position="34"/>
        <end position="1062"/>
    </location>
</feature>
<evidence type="ECO:0000256" key="3">
    <source>
        <dbReference type="SAM" id="SignalP"/>
    </source>
</evidence>
<protein>
    <submittedName>
        <fullName evidence="5">RHS repeat-associated core domain-containing protein</fullName>
    </submittedName>
</protein>
<gene>
    <name evidence="5" type="ORF">SAMN04487820_10211</name>
</gene>